<dbReference type="Gene3D" id="1.20.120.1960">
    <property type="entry name" value="QSOX sulfhydryl oxidase domain"/>
    <property type="match status" value="1"/>
</dbReference>
<keyword evidence="8" id="KW-0325">Glycoprotein</keyword>
<dbReference type="SMART" id="SM00209">
    <property type="entry name" value="TSP1"/>
    <property type="match status" value="1"/>
</dbReference>
<dbReference type="STRING" id="6412.T1FTV9"/>
<keyword evidence="16" id="KW-1185">Reference proteome</keyword>
<organism evidence="15 16">
    <name type="scientific">Helobdella robusta</name>
    <name type="common">Californian leech</name>
    <dbReference type="NCBI Taxonomy" id="6412"/>
    <lineage>
        <taxon>Eukaryota</taxon>
        <taxon>Metazoa</taxon>
        <taxon>Spiralia</taxon>
        <taxon>Lophotrochozoa</taxon>
        <taxon>Annelida</taxon>
        <taxon>Clitellata</taxon>
        <taxon>Hirudinea</taxon>
        <taxon>Rhynchobdellida</taxon>
        <taxon>Glossiphoniidae</taxon>
        <taxon>Helobdella</taxon>
    </lineage>
</organism>
<dbReference type="InterPro" id="IPR017905">
    <property type="entry name" value="ERV/ALR_sulphydryl_oxidase"/>
</dbReference>
<dbReference type="InParanoid" id="T1FTV9"/>
<dbReference type="InterPro" id="IPR013766">
    <property type="entry name" value="Thioredoxin_domain"/>
</dbReference>
<dbReference type="KEGG" id="hro:HELRODRAFT_192380"/>
<dbReference type="EnsemblMetazoa" id="HelroT192380">
    <property type="protein sequence ID" value="HelroP192380"/>
    <property type="gene ID" value="HelroG192380"/>
</dbReference>
<evidence type="ECO:0000313" key="14">
    <source>
        <dbReference type="EMBL" id="ESO01113.1"/>
    </source>
</evidence>
<dbReference type="eggNOG" id="KOG1731">
    <property type="taxonomic scope" value="Eukaryota"/>
</dbReference>
<feature type="domain" description="Thioredoxin" evidence="13">
    <location>
        <begin position="13"/>
        <end position="147"/>
    </location>
</feature>
<dbReference type="PROSITE" id="PS51324">
    <property type="entry name" value="ERV_ALR"/>
    <property type="match status" value="1"/>
</dbReference>
<dbReference type="InterPro" id="IPR042568">
    <property type="entry name" value="QSOX_FAD-bd_sf"/>
</dbReference>
<proteinExistence type="inferred from homology"/>
<comment type="cofactor">
    <cofactor evidence="1 10">
        <name>FAD</name>
        <dbReference type="ChEBI" id="CHEBI:57692"/>
    </cofactor>
</comment>
<evidence type="ECO:0000256" key="6">
    <source>
        <dbReference type="ARBA" id="ARBA00023002"/>
    </source>
</evidence>
<dbReference type="InterPro" id="IPR043973">
    <property type="entry name" value="TSP1_CCN"/>
</dbReference>
<accession>T1FTV9</accession>
<dbReference type="GeneID" id="20212256"/>
<dbReference type="InterPro" id="IPR040986">
    <property type="entry name" value="QSOX_FAD-bd_dom"/>
</dbReference>
<dbReference type="GO" id="GO:0005615">
    <property type="term" value="C:extracellular space"/>
    <property type="evidence" value="ECO:0000318"/>
    <property type="project" value="GO_Central"/>
</dbReference>
<evidence type="ECO:0000256" key="9">
    <source>
        <dbReference type="ARBA" id="ARBA00048864"/>
    </source>
</evidence>
<dbReference type="GO" id="GO:0006457">
    <property type="term" value="P:protein folding"/>
    <property type="evidence" value="ECO:0000318"/>
    <property type="project" value="GO_Central"/>
</dbReference>
<evidence type="ECO:0000256" key="1">
    <source>
        <dbReference type="ARBA" id="ARBA00001974"/>
    </source>
</evidence>
<name>T1FTV9_HELRO</name>
<evidence type="ECO:0000259" key="13">
    <source>
        <dbReference type="PROSITE" id="PS51352"/>
    </source>
</evidence>
<reference evidence="16" key="1">
    <citation type="submission" date="2012-12" db="EMBL/GenBank/DDBJ databases">
        <authorList>
            <person name="Hellsten U."/>
            <person name="Grimwood J."/>
            <person name="Chapman J.A."/>
            <person name="Shapiro H."/>
            <person name="Aerts A."/>
            <person name="Otillar R.P."/>
            <person name="Terry A.Y."/>
            <person name="Boore J.L."/>
            <person name="Simakov O."/>
            <person name="Marletaz F."/>
            <person name="Cho S.-J."/>
            <person name="Edsinger-Gonzales E."/>
            <person name="Havlak P."/>
            <person name="Kuo D.-H."/>
            <person name="Larsson T."/>
            <person name="Lv J."/>
            <person name="Arendt D."/>
            <person name="Savage R."/>
            <person name="Osoegawa K."/>
            <person name="de Jong P."/>
            <person name="Lindberg D.R."/>
            <person name="Seaver E.C."/>
            <person name="Weisblat D.A."/>
            <person name="Putnam N.H."/>
            <person name="Grigoriev I.V."/>
            <person name="Rokhsar D.S."/>
        </authorList>
    </citation>
    <scope>NUCLEOTIDE SEQUENCE</scope>
</reference>
<comment type="similarity">
    <text evidence="2">Belongs to the quiescin-sulfhydryl oxidase (QSOX) family.</text>
</comment>
<dbReference type="Proteomes" id="UP000015101">
    <property type="component" value="Unassembled WGS sequence"/>
</dbReference>
<gene>
    <name evidence="15" type="primary">20212256</name>
    <name evidence="14" type="ORF">HELRODRAFT_192380</name>
</gene>
<dbReference type="GO" id="GO:0016971">
    <property type="term" value="F:flavin-dependent sulfhydryl oxidase activity"/>
    <property type="evidence" value="ECO:0000318"/>
    <property type="project" value="GO_Central"/>
</dbReference>
<dbReference type="PROSITE" id="PS00194">
    <property type="entry name" value="THIOREDOXIN_1"/>
    <property type="match status" value="1"/>
</dbReference>
<dbReference type="Pfam" id="PF04777">
    <property type="entry name" value="Evr1_Alr"/>
    <property type="match status" value="1"/>
</dbReference>
<dbReference type="InterPro" id="IPR000884">
    <property type="entry name" value="TSP1_rpt"/>
</dbReference>
<dbReference type="EMBL" id="KB096830">
    <property type="protein sequence ID" value="ESO01113.1"/>
    <property type="molecule type" value="Genomic_DNA"/>
</dbReference>
<dbReference type="Pfam" id="PF19035">
    <property type="entry name" value="TSP1_CCN"/>
    <property type="match status" value="1"/>
</dbReference>
<protein>
    <recommendedName>
        <fullName evidence="10">Sulfhydryl oxidase</fullName>
        <ecNumber evidence="10">1.8.3.2</ecNumber>
    </recommendedName>
</protein>
<evidence type="ECO:0000313" key="16">
    <source>
        <dbReference type="Proteomes" id="UP000015101"/>
    </source>
</evidence>
<feature type="domain" description="ERV/ALR sulfhydryl oxidase" evidence="12">
    <location>
        <begin position="389"/>
        <end position="500"/>
    </location>
</feature>
<dbReference type="Pfam" id="PF00085">
    <property type="entry name" value="Thioredoxin"/>
    <property type="match status" value="1"/>
</dbReference>
<dbReference type="PANTHER" id="PTHR22897:SF8">
    <property type="entry name" value="SULFHYDRYL OXIDASE"/>
    <property type="match status" value="1"/>
</dbReference>
<feature type="signal peptide" evidence="11">
    <location>
        <begin position="1"/>
        <end position="25"/>
    </location>
</feature>
<dbReference type="RefSeq" id="XP_009020825.1">
    <property type="nucleotide sequence ID" value="XM_009022577.1"/>
</dbReference>
<dbReference type="AlphaFoldDB" id="T1FTV9"/>
<sequence length="727" mass="82958">MLRMRSGCFLVVFLLLSALNLITESAVDYSNDKWITALNRDSFAKLVNGSDAFWVVEYYLPWCGACNSFAPIFSAWAWETRRWSPIVKVGAISCDSESDMCVSENIHGVPLVKFYYSWDNAKRSKDLSTGIPDVGQMRRALLNELQKIINSTTTKQAKWPTLAEINLNGSLFNDDQFVFVIVENEHAHANDIGRSVIMDNIMLMPDVMVYRCNDKSPDNNLVAGFYRYFSFNNSYANINAEYSRAGINAVILAVTGKNINGGGEEGGDKNDDVIPDVRVDDKSYVYKPPLGLYVQDLTTSIYHLFHYEVASQTTIDKEAYKALKTYLMVLYRFHIVDAPVLEFVRSILGWLNTVSPPITSQQWEEAIKSVDTRTAYLPEKNEWKACKGSVSHYRGYPCSLWVTIHTLLVSAHRNPRGENVQRVGMDILLAFRGYIEHFFRCIECRENFVKYSKNWLTEPKNASWTAKKASIDIWRRHNLVNLNLHKISPLTEDPEFPKIQFPSIVDCPRCRRVTSRNFSVFVSNISDWDQEKVFDYLVKFYSIPKSQNCAERGKPIVSTAWGPCSKTCDAGVSTRFSNDNDECKLEIQTQICMDRPCSINFPSWTESLKKRQECITRGNTYTSSVSSTLNFSSCSTLLKEKWNICGLCPSRRPGGRPVCCVPKIFTQKSFKVLCSNLTIANERKDSKEDAVWLNEKLKPKDIERARYSVGEINVRMVKLCACDEKYC</sequence>
<dbReference type="Pfam" id="PF18371">
    <property type="entry name" value="FAD_SOX"/>
    <property type="match status" value="1"/>
</dbReference>
<reference evidence="15" key="3">
    <citation type="submission" date="2015-06" db="UniProtKB">
        <authorList>
            <consortium name="EnsemblMetazoa"/>
        </authorList>
    </citation>
    <scope>IDENTIFICATION</scope>
</reference>
<dbReference type="InterPro" id="IPR036249">
    <property type="entry name" value="Thioredoxin-like_sf"/>
</dbReference>
<dbReference type="InterPro" id="IPR017937">
    <property type="entry name" value="Thioredoxin_CS"/>
</dbReference>
<keyword evidence="6 10" id="KW-0560">Oxidoreductase</keyword>
<dbReference type="Gene3D" id="2.20.100.10">
    <property type="entry name" value="Thrombospondin type-1 (TSP1) repeat"/>
    <property type="match status" value="1"/>
</dbReference>
<dbReference type="SUPFAM" id="SSF52833">
    <property type="entry name" value="Thioredoxin-like"/>
    <property type="match status" value="1"/>
</dbReference>
<dbReference type="PANTHER" id="PTHR22897">
    <property type="entry name" value="QUIESCIN Q6-RELATED SULFHYDRYL OXIDASE"/>
    <property type="match status" value="1"/>
</dbReference>
<evidence type="ECO:0000259" key="12">
    <source>
        <dbReference type="PROSITE" id="PS51324"/>
    </source>
</evidence>
<keyword evidence="4 11" id="KW-0732">Signal</keyword>
<dbReference type="FunFam" id="3.40.30.10:FF:000879">
    <property type="entry name" value="Sulfhydryl oxidase"/>
    <property type="match status" value="1"/>
</dbReference>
<dbReference type="OrthoDB" id="59470at2759"/>
<dbReference type="Gene3D" id="3.40.30.10">
    <property type="entry name" value="Glutaredoxin"/>
    <property type="match status" value="1"/>
</dbReference>
<dbReference type="InterPro" id="IPR036774">
    <property type="entry name" value="ERV/ALR_sulphydryl_oxid_sf"/>
</dbReference>
<evidence type="ECO:0000256" key="8">
    <source>
        <dbReference type="ARBA" id="ARBA00023180"/>
    </source>
</evidence>
<dbReference type="GO" id="GO:0003756">
    <property type="term" value="F:protein disulfide isomerase activity"/>
    <property type="evidence" value="ECO:0000318"/>
    <property type="project" value="GO_Central"/>
</dbReference>
<dbReference type="Gene3D" id="1.20.120.310">
    <property type="entry name" value="ERV/ALR sulfhydryl oxidase domain"/>
    <property type="match status" value="1"/>
</dbReference>
<evidence type="ECO:0000256" key="5">
    <source>
        <dbReference type="ARBA" id="ARBA00022827"/>
    </source>
</evidence>
<dbReference type="SUPFAM" id="SSF69000">
    <property type="entry name" value="FAD-dependent thiol oxidase"/>
    <property type="match status" value="1"/>
</dbReference>
<dbReference type="InterPro" id="IPR036383">
    <property type="entry name" value="TSP1_rpt_sf"/>
</dbReference>
<evidence type="ECO:0000256" key="4">
    <source>
        <dbReference type="ARBA" id="ARBA00022729"/>
    </source>
</evidence>
<evidence type="ECO:0000256" key="7">
    <source>
        <dbReference type="ARBA" id="ARBA00023157"/>
    </source>
</evidence>
<dbReference type="PROSITE" id="PS51352">
    <property type="entry name" value="THIOREDOXIN_2"/>
    <property type="match status" value="1"/>
</dbReference>
<evidence type="ECO:0000256" key="11">
    <source>
        <dbReference type="SAM" id="SignalP"/>
    </source>
</evidence>
<dbReference type="InterPro" id="IPR039798">
    <property type="entry name" value="Sulfhydryl_oxidase"/>
</dbReference>
<dbReference type="EMBL" id="AMQM01005155">
    <property type="status" value="NOT_ANNOTATED_CDS"/>
    <property type="molecule type" value="Genomic_DNA"/>
</dbReference>
<dbReference type="GO" id="GO:0007165">
    <property type="term" value="P:signal transduction"/>
    <property type="evidence" value="ECO:0007669"/>
    <property type="project" value="InterPro"/>
</dbReference>
<keyword evidence="5 10" id="KW-0274">FAD</keyword>
<dbReference type="HOGENOM" id="CLU_380964_0_0_1"/>
<evidence type="ECO:0000256" key="3">
    <source>
        <dbReference type="ARBA" id="ARBA00022630"/>
    </source>
</evidence>
<dbReference type="GO" id="GO:0000139">
    <property type="term" value="C:Golgi membrane"/>
    <property type="evidence" value="ECO:0000318"/>
    <property type="project" value="GO_Central"/>
</dbReference>
<keyword evidence="3 10" id="KW-0285">Flavoprotein</keyword>
<evidence type="ECO:0000256" key="10">
    <source>
        <dbReference type="RuleBase" id="RU371123"/>
    </source>
</evidence>
<feature type="chain" id="PRO_5010980948" description="Sulfhydryl oxidase" evidence="11">
    <location>
        <begin position="26"/>
        <end position="727"/>
    </location>
</feature>
<dbReference type="PROSITE" id="PS50092">
    <property type="entry name" value="TSP1"/>
    <property type="match status" value="1"/>
</dbReference>
<comment type="catalytic activity">
    <reaction evidence="9 10">
        <text>2 R'C(R)SH + O2 = R'C(R)S-S(R)CR' + H2O2</text>
        <dbReference type="Rhea" id="RHEA:17357"/>
        <dbReference type="ChEBI" id="CHEBI:15379"/>
        <dbReference type="ChEBI" id="CHEBI:16240"/>
        <dbReference type="ChEBI" id="CHEBI:16520"/>
        <dbReference type="ChEBI" id="CHEBI:17412"/>
        <dbReference type="EC" id="1.8.3.2"/>
    </reaction>
</comment>
<dbReference type="CTD" id="20212256"/>
<dbReference type="OMA" id="PERKHCP"/>
<keyword evidence="7" id="KW-1015">Disulfide bond</keyword>
<reference evidence="14 16" key="2">
    <citation type="journal article" date="2013" name="Nature">
        <title>Insights into bilaterian evolution from three spiralian genomes.</title>
        <authorList>
            <person name="Simakov O."/>
            <person name="Marletaz F."/>
            <person name="Cho S.J."/>
            <person name="Edsinger-Gonzales E."/>
            <person name="Havlak P."/>
            <person name="Hellsten U."/>
            <person name="Kuo D.H."/>
            <person name="Larsson T."/>
            <person name="Lv J."/>
            <person name="Arendt D."/>
            <person name="Savage R."/>
            <person name="Osoegawa K."/>
            <person name="de Jong P."/>
            <person name="Grimwood J."/>
            <person name="Chapman J.A."/>
            <person name="Shapiro H."/>
            <person name="Aerts A."/>
            <person name="Otillar R.P."/>
            <person name="Terry A.Y."/>
            <person name="Boore J.L."/>
            <person name="Grigoriev I.V."/>
            <person name="Lindberg D.R."/>
            <person name="Seaver E.C."/>
            <person name="Weisblat D.A."/>
            <person name="Putnam N.H."/>
            <person name="Rokhsar D.S."/>
        </authorList>
    </citation>
    <scope>NUCLEOTIDE SEQUENCE</scope>
</reference>
<evidence type="ECO:0000313" key="15">
    <source>
        <dbReference type="EnsemblMetazoa" id="HelroP192380"/>
    </source>
</evidence>
<evidence type="ECO:0000256" key="2">
    <source>
        <dbReference type="ARBA" id="ARBA00006041"/>
    </source>
</evidence>
<dbReference type="EC" id="1.8.3.2" evidence="10"/>